<accession>A0AAX3EZ69</accession>
<protein>
    <submittedName>
        <fullName evidence="1">Uncharacterized protein</fullName>
    </submittedName>
</protein>
<evidence type="ECO:0000313" key="2">
    <source>
        <dbReference type="Proteomes" id="UP001303884"/>
    </source>
</evidence>
<evidence type="ECO:0000313" key="1">
    <source>
        <dbReference type="EMBL" id="UZV39734.1"/>
    </source>
</evidence>
<proteinExistence type="predicted"/>
<sequence>MEAGTVVVSKHTALFRLTGGKEYTVVEVVPSVTMENGFTFPEYWVVVDDFGDRTAFHTHRFKEP</sequence>
<name>A0AAX3EZ69_9CAUD</name>
<keyword evidence="2" id="KW-1185">Reference proteome</keyword>
<dbReference type="Proteomes" id="UP001303884">
    <property type="component" value="Segment"/>
</dbReference>
<organism evidence="1 2">
    <name type="scientific">Xanthomonas phage NED111</name>
    <dbReference type="NCBI Taxonomy" id="2982921"/>
    <lineage>
        <taxon>Viruses</taxon>
        <taxon>Duplodnaviria</taxon>
        <taxon>Heunggongvirae</taxon>
        <taxon>Uroviricota</taxon>
        <taxon>Caudoviricetes</taxon>
        <taxon>Autographivirales</taxon>
        <taxon>Autonotataviridae</taxon>
        <taxon>Gujervirinae</taxon>
        <taxon>Pradovirus</taxon>
        <taxon>Pradovirus NED111</taxon>
    </lineage>
</organism>
<dbReference type="EMBL" id="OP548052">
    <property type="protein sequence ID" value="UZV39734.1"/>
    <property type="molecule type" value="Genomic_DNA"/>
</dbReference>
<reference evidence="2" key="1">
    <citation type="submission" date="2024-05" db="EMBL/GenBank/DDBJ databases">
        <title>Characterization of novel bacteriophages useful for control of diseases caused by X. euvesicatoria.</title>
        <authorList>
            <person name="Petrzik K."/>
            <person name="Brazdova S."/>
        </authorList>
    </citation>
    <scope>NUCLEOTIDE SEQUENCE [LARGE SCALE GENOMIC DNA]</scope>
</reference>